<feature type="coiled-coil region" evidence="1">
    <location>
        <begin position="271"/>
        <end position="305"/>
    </location>
</feature>
<accession>A0ABV5FS13</accession>
<reference evidence="2 3" key="1">
    <citation type="submission" date="2024-09" db="EMBL/GenBank/DDBJ databases">
        <authorList>
            <person name="Sun Q."/>
            <person name="Mori K."/>
        </authorList>
    </citation>
    <scope>NUCLEOTIDE SEQUENCE [LARGE SCALE GENOMIC DNA]</scope>
    <source>
        <strain evidence="2 3">CECT 7908</strain>
    </source>
</reference>
<organism evidence="2 3">
    <name type="scientific">Flavobacterium branchiarum</name>
    <dbReference type="NCBI Taxonomy" id="1114870"/>
    <lineage>
        <taxon>Bacteria</taxon>
        <taxon>Pseudomonadati</taxon>
        <taxon>Bacteroidota</taxon>
        <taxon>Flavobacteriia</taxon>
        <taxon>Flavobacteriales</taxon>
        <taxon>Flavobacteriaceae</taxon>
        <taxon>Flavobacterium</taxon>
    </lineage>
</organism>
<feature type="non-terminal residue" evidence="2">
    <location>
        <position position="1"/>
    </location>
</feature>
<evidence type="ECO:0000313" key="3">
    <source>
        <dbReference type="Proteomes" id="UP001589589"/>
    </source>
</evidence>
<gene>
    <name evidence="2" type="ORF">ACFFUQ_20190</name>
</gene>
<sequence>NVNGVTSSVELDKIVAQVTTNDLSNPLNTITSTVNGIVKTAPAVNSNVVTLSGSTLTSSINEVEGIIDLAPAIKDAETVTEITPLVTAGNKIASYKNETANAAVDVYETITKLEVNPLAKGTLDYTDEKTITHKLDIAPLVKEPWFSTDTNAGATKNDESIYTMGDWVGIGYNTPSSTPNERLRVNGVITTVNSYFADYVFEDYFQGFSDIKADYKFKTLAEVDAFIQKNKHLPGITPITELEKTAGGYAFNISELSIQLLEKTEELYLHVIEQNKQLDAKNNEIEELKTNSKAINERLEKLEKFISEIK</sequence>
<protein>
    <recommendedName>
        <fullName evidence="4">Peptidase S74 domain-containing protein</fullName>
    </recommendedName>
</protein>
<evidence type="ECO:0000313" key="2">
    <source>
        <dbReference type="EMBL" id="MFB9066345.1"/>
    </source>
</evidence>
<keyword evidence="1" id="KW-0175">Coiled coil</keyword>
<dbReference type="Proteomes" id="UP001589589">
    <property type="component" value="Unassembled WGS sequence"/>
</dbReference>
<evidence type="ECO:0000256" key="1">
    <source>
        <dbReference type="SAM" id="Coils"/>
    </source>
</evidence>
<keyword evidence="3" id="KW-1185">Reference proteome</keyword>
<proteinExistence type="predicted"/>
<dbReference type="EMBL" id="JBHMEX010000064">
    <property type="protein sequence ID" value="MFB9066345.1"/>
    <property type="molecule type" value="Genomic_DNA"/>
</dbReference>
<name>A0ABV5FS13_9FLAO</name>
<comment type="caution">
    <text evidence="2">The sequence shown here is derived from an EMBL/GenBank/DDBJ whole genome shotgun (WGS) entry which is preliminary data.</text>
</comment>
<evidence type="ECO:0008006" key="4">
    <source>
        <dbReference type="Google" id="ProtNLM"/>
    </source>
</evidence>